<name>A0A2N0NCE4_9GLOM</name>
<dbReference type="VEuPathDB" id="FungiDB:RhiirFUN_005998"/>
<gene>
    <name evidence="2" type="ORF">RhiirA5_445460</name>
</gene>
<evidence type="ECO:0000256" key="1">
    <source>
        <dbReference type="SAM" id="MobiDB-lite"/>
    </source>
</evidence>
<dbReference type="EMBL" id="LLXJ01011793">
    <property type="protein sequence ID" value="PKB92238.1"/>
    <property type="molecule type" value="Genomic_DNA"/>
</dbReference>
<reference evidence="2 3" key="1">
    <citation type="submission" date="2016-04" db="EMBL/GenBank/DDBJ databases">
        <title>Genome analyses suggest a sexual origin of heterokaryosis in a supposedly ancient asexual fungus.</title>
        <authorList>
            <person name="Ropars J."/>
            <person name="Sedzielewska K."/>
            <person name="Noel J."/>
            <person name="Charron P."/>
            <person name="Farinelli L."/>
            <person name="Marton T."/>
            <person name="Kruger M."/>
            <person name="Pelin A."/>
            <person name="Brachmann A."/>
            <person name="Corradi N."/>
        </authorList>
    </citation>
    <scope>NUCLEOTIDE SEQUENCE [LARGE SCALE GENOMIC DNA]</scope>
    <source>
        <strain evidence="2 3">A5</strain>
    </source>
</reference>
<evidence type="ECO:0000313" key="3">
    <source>
        <dbReference type="Proteomes" id="UP000232722"/>
    </source>
</evidence>
<reference evidence="2 3" key="2">
    <citation type="submission" date="2017-09" db="EMBL/GenBank/DDBJ databases">
        <title>Extensive intraspecific genome diversity in a model arbuscular mycorrhizal fungus.</title>
        <authorList>
            <person name="Chen E.C."/>
            <person name="Morin E."/>
            <person name="Beaudet D."/>
            <person name="Noel J."/>
            <person name="Ndikumana S."/>
            <person name="Charron P."/>
            <person name="St-Onge C."/>
            <person name="Giorgi J."/>
            <person name="Grigoriev I.V."/>
            <person name="Roux C."/>
            <person name="Martin F.M."/>
            <person name="Corradi N."/>
        </authorList>
    </citation>
    <scope>NUCLEOTIDE SEQUENCE [LARGE SCALE GENOMIC DNA]</scope>
    <source>
        <strain evidence="2 3">A5</strain>
    </source>
</reference>
<dbReference type="Proteomes" id="UP000232722">
    <property type="component" value="Unassembled WGS sequence"/>
</dbReference>
<feature type="compositionally biased region" description="Low complexity" evidence="1">
    <location>
        <begin position="30"/>
        <end position="39"/>
    </location>
</feature>
<accession>A0A2N0NCE4</accession>
<feature type="region of interest" description="Disordered" evidence="1">
    <location>
        <begin position="15"/>
        <end position="39"/>
    </location>
</feature>
<comment type="caution">
    <text evidence="2">The sequence shown here is derived from an EMBL/GenBank/DDBJ whole genome shotgun (WGS) entry which is preliminary data.</text>
</comment>
<organism evidence="2 3">
    <name type="scientific">Rhizophagus irregularis</name>
    <dbReference type="NCBI Taxonomy" id="588596"/>
    <lineage>
        <taxon>Eukaryota</taxon>
        <taxon>Fungi</taxon>
        <taxon>Fungi incertae sedis</taxon>
        <taxon>Mucoromycota</taxon>
        <taxon>Glomeromycotina</taxon>
        <taxon>Glomeromycetes</taxon>
        <taxon>Glomerales</taxon>
        <taxon>Glomeraceae</taxon>
        <taxon>Rhizophagus</taxon>
    </lineage>
</organism>
<dbReference type="AlphaFoldDB" id="A0A2N0NCE4"/>
<sequence length="113" mass="12844">MIILLKSLHHLQINQKNRKERENDNIEDLGSSGNSSNNNQDGLCSFRSIKALLDILVPIWKKGSSSILTPEDTIKLKFGGDGHIVTHQYSHVIFTVCLLNEKDEVLKPSKQYW</sequence>
<evidence type="ECO:0000313" key="2">
    <source>
        <dbReference type="EMBL" id="PKB92238.1"/>
    </source>
</evidence>
<proteinExistence type="predicted"/>
<dbReference type="VEuPathDB" id="FungiDB:RhiirA1_428095"/>
<protein>
    <submittedName>
        <fullName evidence="2">Uncharacterized protein</fullName>
    </submittedName>
</protein>